<dbReference type="AlphaFoldDB" id="A0A7U2F5I5"/>
<evidence type="ECO:0000313" key="2">
    <source>
        <dbReference type="Proteomes" id="UP000663193"/>
    </source>
</evidence>
<sequence length="140" mass="16938">MRMLCDHWKEWTKRMTAEEQIRQGETFEWSQVEHKASGRASWRPEITSQWMENQLPCSSHKLSQSQALWGLSTRHFQNRRFCFREQKKGLAVLARPLEPKRLVLHARPDTPMSRFRDHFRYSFYTRITSALRFLHLLDFS</sequence>
<keyword evidence="2" id="KW-1185">Reference proteome</keyword>
<name>A0A7U2F5I5_PHANO</name>
<reference evidence="2" key="1">
    <citation type="journal article" date="2021" name="BMC Genomics">
        <title>Chromosome-level genome assembly and manually-curated proteome of model necrotroph Parastagonospora nodorum Sn15 reveals a genome-wide trove of candidate effector homologs, and redundancy of virulence-related functions within an accessory chromosome.</title>
        <authorList>
            <person name="Bertazzoni S."/>
            <person name="Jones D.A.B."/>
            <person name="Phan H.T."/>
            <person name="Tan K.-C."/>
            <person name="Hane J.K."/>
        </authorList>
    </citation>
    <scope>NUCLEOTIDE SEQUENCE [LARGE SCALE GENOMIC DNA]</scope>
    <source>
        <strain evidence="2">SN15 / ATCC MYA-4574 / FGSC 10173)</strain>
    </source>
</reference>
<gene>
    <name evidence="1" type="ORF">JI435_064770</name>
</gene>
<protein>
    <submittedName>
        <fullName evidence="1">Uncharacterized protein</fullName>
    </submittedName>
</protein>
<proteinExistence type="predicted"/>
<dbReference type="Proteomes" id="UP000663193">
    <property type="component" value="Chromosome 9"/>
</dbReference>
<dbReference type="EMBL" id="CP069031">
    <property type="protein sequence ID" value="QRC99137.1"/>
    <property type="molecule type" value="Genomic_DNA"/>
</dbReference>
<organism evidence="1 2">
    <name type="scientific">Phaeosphaeria nodorum (strain SN15 / ATCC MYA-4574 / FGSC 10173)</name>
    <name type="common">Glume blotch fungus</name>
    <name type="synonym">Parastagonospora nodorum</name>
    <dbReference type="NCBI Taxonomy" id="321614"/>
    <lineage>
        <taxon>Eukaryota</taxon>
        <taxon>Fungi</taxon>
        <taxon>Dikarya</taxon>
        <taxon>Ascomycota</taxon>
        <taxon>Pezizomycotina</taxon>
        <taxon>Dothideomycetes</taxon>
        <taxon>Pleosporomycetidae</taxon>
        <taxon>Pleosporales</taxon>
        <taxon>Pleosporineae</taxon>
        <taxon>Phaeosphaeriaceae</taxon>
        <taxon>Parastagonospora</taxon>
    </lineage>
</organism>
<evidence type="ECO:0000313" key="1">
    <source>
        <dbReference type="EMBL" id="QRC99137.1"/>
    </source>
</evidence>
<dbReference type="VEuPathDB" id="FungiDB:JI435_064770"/>
<accession>A0A7U2F5I5</accession>